<proteinExistence type="predicted"/>
<evidence type="ECO:0000313" key="3">
    <source>
        <dbReference type="EMBL" id="SOV13268.1"/>
    </source>
</evidence>
<evidence type="ECO:0000256" key="1">
    <source>
        <dbReference type="SAM" id="MobiDB-lite"/>
    </source>
</evidence>
<feature type="domain" description="Plasmodium RESA N-terminal" evidence="2">
    <location>
        <begin position="94"/>
        <end position="223"/>
    </location>
</feature>
<gene>
    <name evidence="3" type="ORF">PGABG01_0800300</name>
</gene>
<feature type="compositionally biased region" description="Basic and acidic residues" evidence="1">
    <location>
        <begin position="81"/>
        <end position="92"/>
    </location>
</feature>
<dbReference type="PANTHER" id="PTHR36193">
    <property type="entry name" value="PHISTB DOMAIN-CONTAINING RESA-LIKE PROTEIN 1"/>
    <property type="match status" value="1"/>
</dbReference>
<protein>
    <recommendedName>
        <fullName evidence="2">Plasmodium RESA N-terminal domain-containing protein</fullName>
    </recommendedName>
</protein>
<evidence type="ECO:0000259" key="2">
    <source>
        <dbReference type="Pfam" id="PF09687"/>
    </source>
</evidence>
<dbReference type="NCBIfam" id="TIGR01639">
    <property type="entry name" value="P_fal_TIGR01639"/>
    <property type="match status" value="1"/>
</dbReference>
<dbReference type="PANTHER" id="PTHR36193:SF23">
    <property type="entry name" value="PHISTB DOMAIN-CONTAINING RESA-LIKE PROTEIN 1"/>
    <property type="match status" value="1"/>
</dbReference>
<accession>A0ABY1ULK1</accession>
<organism evidence="3 4">
    <name type="scientific">Plasmodium gaboni</name>
    <dbReference type="NCBI Taxonomy" id="647221"/>
    <lineage>
        <taxon>Eukaryota</taxon>
        <taxon>Sar</taxon>
        <taxon>Alveolata</taxon>
        <taxon>Apicomplexa</taxon>
        <taxon>Aconoidasida</taxon>
        <taxon>Haemosporida</taxon>
        <taxon>Plasmodiidae</taxon>
        <taxon>Plasmodium</taxon>
        <taxon>Plasmodium (Laverania)</taxon>
    </lineage>
</organism>
<feature type="region of interest" description="Disordered" evidence="1">
    <location>
        <begin position="52"/>
        <end position="92"/>
    </location>
</feature>
<name>A0ABY1ULK1_9APIC</name>
<dbReference type="InterPro" id="IPR019111">
    <property type="entry name" value="PRESA_N"/>
</dbReference>
<dbReference type="Proteomes" id="UP000831156">
    <property type="component" value="Chromosome 8"/>
</dbReference>
<dbReference type="EMBL" id="LT969431">
    <property type="protein sequence ID" value="SOV13268.1"/>
    <property type="molecule type" value="Genomic_DNA"/>
</dbReference>
<dbReference type="InterPro" id="IPR044885">
    <property type="entry name" value="PRESA_N_sf"/>
</dbReference>
<sequence>MKNMAIIYKNNLKKDKYNQYSTDLNRERMECRIPLPSTKYIEIVSRNLSEAENNNVERKNTMNPLDETNASSKNSKNNKRITSENKDNNDVSKNLTEKELYDILNSLKECPSKDDLKNIWNHTMGVVKEDFDNVLKDLKALIQKYLDNDYYYSYACIEYKPVYASIWEENSSRFNRTLESEQKKYTKDFFSLIKGKPTLDDILKFIYSFLEHFRTLKKELHKKHKQELLGKIEKPWAGEKFYRS</sequence>
<keyword evidence="4" id="KW-1185">Reference proteome</keyword>
<reference evidence="3" key="1">
    <citation type="submission" date="2016-09" db="EMBL/GenBank/DDBJ databases">
        <authorList>
            <consortium name="Pathogen Informatics"/>
            <person name="Sun Q."/>
            <person name="Inoue M."/>
        </authorList>
    </citation>
    <scope>NUCLEOTIDE SEQUENCE</scope>
</reference>
<dbReference type="InterPro" id="IPR006526">
    <property type="entry name" value="Export_prot_PHISTa/b/c"/>
</dbReference>
<evidence type="ECO:0000313" key="4">
    <source>
        <dbReference type="Proteomes" id="UP000831156"/>
    </source>
</evidence>
<dbReference type="Gene3D" id="6.10.280.180">
    <property type="entry name" value="Plasmodium RESA, N-terminal helical domain"/>
    <property type="match status" value="1"/>
</dbReference>
<dbReference type="Pfam" id="PF09687">
    <property type="entry name" value="PRESAN"/>
    <property type="match status" value="1"/>
</dbReference>
<feature type="compositionally biased region" description="Polar residues" evidence="1">
    <location>
        <begin position="61"/>
        <end position="70"/>
    </location>
</feature>